<sequence length="370" mass="41141">MTWNWQTPDWPKWQYDPQALAAQERQFLLNAGQLIGAWSHLAGPEQQATKVEMLTQEAMQTSAIEGEMLDRASVQSSMRRQFGLSADRRAGAAESGIAELLADGFRNWNTPLDAGMLFDWHRMVCRGRGDLADIGAWRSGGDPMQVVSGPYQRPVVHFEAPPADEMPGQMAQFITWFNDAGADGANHIPALTRAGLAHLYFVSVHPFEDGNGRIARALSEKALAQAVGQPSLTALSVQIERTRRAYYDVLETNNKQMDVTPWLIWFGETVLAAQGLSQRMIDHLIFKAHLMEALRDQLNPRQTKALLRMFDAGPDGFTGGMSAANYITITDASPATARRDLAELVTLGALTRTGEKKGTRYWLVTHYRNR</sequence>
<dbReference type="PROSITE" id="PS51459">
    <property type="entry name" value="FIDO"/>
    <property type="match status" value="1"/>
</dbReference>
<feature type="domain" description="Fido" evidence="3">
    <location>
        <begin position="112"/>
        <end position="268"/>
    </location>
</feature>
<feature type="binding site" evidence="2">
    <location>
        <begin position="209"/>
        <end position="216"/>
    </location>
    <ligand>
        <name>ATP</name>
        <dbReference type="ChEBI" id="CHEBI:30616"/>
    </ligand>
</feature>
<dbReference type="InterPro" id="IPR036597">
    <property type="entry name" value="Fido-like_dom_sf"/>
</dbReference>
<feature type="binding site" evidence="2">
    <location>
        <position position="254"/>
    </location>
    <ligand>
        <name>ATP</name>
        <dbReference type="ChEBI" id="CHEBI:30616"/>
    </ligand>
</feature>
<evidence type="ECO:0000256" key="2">
    <source>
        <dbReference type="PIRSR" id="PIRSR640198-2"/>
    </source>
</evidence>
<reference evidence="5" key="1">
    <citation type="submission" date="2017-05" db="EMBL/GenBank/DDBJ databases">
        <authorList>
            <person name="Rodrigo-Torres L."/>
            <person name="Arahal R. D."/>
            <person name="Lucena T."/>
        </authorList>
    </citation>
    <scope>NUCLEOTIDE SEQUENCE [LARGE SCALE GENOMIC DNA]</scope>
    <source>
        <strain evidence="5">CECT 8621</strain>
    </source>
</reference>
<dbReference type="Pfam" id="PF13776">
    <property type="entry name" value="DUF4172"/>
    <property type="match status" value="1"/>
</dbReference>
<protein>
    <submittedName>
        <fullName evidence="4">Fic/DOC family protein</fullName>
    </submittedName>
</protein>
<keyword evidence="5" id="KW-1185">Reference proteome</keyword>
<gene>
    <name evidence="4" type="ORF">COL8621_03693</name>
</gene>
<dbReference type="InterPro" id="IPR003812">
    <property type="entry name" value="Fido"/>
</dbReference>
<evidence type="ECO:0000256" key="1">
    <source>
        <dbReference type="PIRSR" id="PIRSR640198-1"/>
    </source>
</evidence>
<dbReference type="Gene3D" id="1.10.3290.10">
    <property type="entry name" value="Fido-like domain"/>
    <property type="match status" value="1"/>
</dbReference>
<dbReference type="SUPFAM" id="SSF140931">
    <property type="entry name" value="Fic-like"/>
    <property type="match status" value="1"/>
</dbReference>
<dbReference type="GO" id="GO:0005524">
    <property type="term" value="F:ATP binding"/>
    <property type="evidence" value="ECO:0007669"/>
    <property type="project" value="UniProtKB-KW"/>
</dbReference>
<dbReference type="PANTHER" id="PTHR13504">
    <property type="entry name" value="FIDO DOMAIN-CONTAINING PROTEIN DDB_G0283145"/>
    <property type="match status" value="1"/>
</dbReference>
<dbReference type="Proteomes" id="UP000202922">
    <property type="component" value="Unassembled WGS sequence"/>
</dbReference>
<dbReference type="Pfam" id="PF02661">
    <property type="entry name" value="Fic"/>
    <property type="match status" value="1"/>
</dbReference>
<evidence type="ECO:0000259" key="3">
    <source>
        <dbReference type="PROSITE" id="PS51459"/>
    </source>
</evidence>
<organism evidence="4 5">
    <name type="scientific">Actibacterium lipolyticum</name>
    <dbReference type="NCBI Taxonomy" id="1524263"/>
    <lineage>
        <taxon>Bacteria</taxon>
        <taxon>Pseudomonadati</taxon>
        <taxon>Pseudomonadota</taxon>
        <taxon>Alphaproteobacteria</taxon>
        <taxon>Rhodobacterales</taxon>
        <taxon>Roseobacteraceae</taxon>
        <taxon>Actibacterium</taxon>
    </lineage>
</organism>
<feature type="active site" evidence="1">
    <location>
        <position position="205"/>
    </location>
</feature>
<keyword evidence="2" id="KW-0547">Nucleotide-binding</keyword>
<dbReference type="RefSeq" id="WP_093968862.1">
    <property type="nucleotide sequence ID" value="NZ_FXYE01000005.1"/>
</dbReference>
<dbReference type="EMBL" id="FXYE01000005">
    <property type="protein sequence ID" value="SMX51163.1"/>
    <property type="molecule type" value="Genomic_DNA"/>
</dbReference>
<dbReference type="OrthoDB" id="9813719at2"/>
<dbReference type="InterPro" id="IPR040198">
    <property type="entry name" value="Fido_containing"/>
</dbReference>
<dbReference type="Gene3D" id="1.10.10.10">
    <property type="entry name" value="Winged helix-like DNA-binding domain superfamily/Winged helix DNA-binding domain"/>
    <property type="match status" value="1"/>
</dbReference>
<evidence type="ECO:0000313" key="5">
    <source>
        <dbReference type="Proteomes" id="UP000202922"/>
    </source>
</evidence>
<dbReference type="AlphaFoldDB" id="A0A238L7T5"/>
<dbReference type="InterPro" id="IPR036388">
    <property type="entry name" value="WH-like_DNA-bd_sf"/>
</dbReference>
<keyword evidence="2" id="KW-0067">ATP-binding</keyword>
<dbReference type="InterPro" id="IPR025230">
    <property type="entry name" value="DUF4172"/>
</dbReference>
<dbReference type="PANTHER" id="PTHR13504:SF33">
    <property type="entry name" value="FIC FAMILY PROTEIN"/>
    <property type="match status" value="1"/>
</dbReference>
<accession>A0A238L7T5</accession>
<proteinExistence type="predicted"/>
<feature type="binding site" evidence="2">
    <location>
        <begin position="246"/>
        <end position="247"/>
    </location>
    <ligand>
        <name>ATP</name>
        <dbReference type="ChEBI" id="CHEBI:30616"/>
    </ligand>
</feature>
<evidence type="ECO:0000313" key="4">
    <source>
        <dbReference type="EMBL" id="SMX51163.1"/>
    </source>
</evidence>
<name>A0A238L7T5_9RHOB</name>